<dbReference type="Gene3D" id="1.10.600.10">
    <property type="entry name" value="Farnesyl Diphosphate Synthase"/>
    <property type="match status" value="1"/>
</dbReference>
<dbReference type="AlphaFoldDB" id="A0AAD6DFL0"/>
<name>A0AAD6DFL0_9EURO</name>
<dbReference type="GO" id="GO:0004161">
    <property type="term" value="F:dimethylallyltranstransferase activity"/>
    <property type="evidence" value="ECO:0007669"/>
    <property type="project" value="TreeGrafter"/>
</dbReference>
<keyword evidence="2 5" id="KW-0808">Transferase</keyword>
<dbReference type="PANTHER" id="PTHR11525:SF0">
    <property type="entry name" value="FARNESYL PYROPHOSPHATE SYNTHASE"/>
    <property type="match status" value="1"/>
</dbReference>
<dbReference type="GO" id="GO:0004337">
    <property type="term" value="F:(2E,6E)-farnesyl diphosphate synthase activity"/>
    <property type="evidence" value="ECO:0007669"/>
    <property type="project" value="TreeGrafter"/>
</dbReference>
<proteinExistence type="inferred from homology"/>
<evidence type="ECO:0000313" key="7">
    <source>
        <dbReference type="Proteomes" id="UP001216150"/>
    </source>
</evidence>
<dbReference type="InterPro" id="IPR000092">
    <property type="entry name" value="Polyprenyl_synt"/>
</dbReference>
<gene>
    <name evidence="6" type="ORF">N7450_007688</name>
</gene>
<dbReference type="Pfam" id="PF00348">
    <property type="entry name" value="polyprenyl_synt"/>
    <property type="match status" value="1"/>
</dbReference>
<dbReference type="PROSITE" id="PS00444">
    <property type="entry name" value="POLYPRENYL_SYNTHASE_2"/>
    <property type="match status" value="1"/>
</dbReference>
<accession>A0AAD6DFL0</accession>
<dbReference type="SUPFAM" id="SSF48576">
    <property type="entry name" value="Terpenoid synthases"/>
    <property type="match status" value="1"/>
</dbReference>
<dbReference type="EMBL" id="JAQJAC010000007">
    <property type="protein sequence ID" value="KAJ5578821.1"/>
    <property type="molecule type" value="Genomic_DNA"/>
</dbReference>
<evidence type="ECO:0000256" key="4">
    <source>
        <dbReference type="ARBA" id="ARBA00022842"/>
    </source>
</evidence>
<evidence type="ECO:0000256" key="1">
    <source>
        <dbReference type="ARBA" id="ARBA00001946"/>
    </source>
</evidence>
<comment type="caution">
    <text evidence="6">The sequence shown here is derived from an EMBL/GenBank/DDBJ whole genome shotgun (WGS) entry which is preliminary data.</text>
</comment>
<organism evidence="6 7">
    <name type="scientific">Penicillium hetheringtonii</name>
    <dbReference type="NCBI Taxonomy" id="911720"/>
    <lineage>
        <taxon>Eukaryota</taxon>
        <taxon>Fungi</taxon>
        <taxon>Dikarya</taxon>
        <taxon>Ascomycota</taxon>
        <taxon>Pezizomycotina</taxon>
        <taxon>Eurotiomycetes</taxon>
        <taxon>Eurotiomycetidae</taxon>
        <taxon>Eurotiales</taxon>
        <taxon>Aspergillaceae</taxon>
        <taxon>Penicillium</taxon>
    </lineage>
</organism>
<reference evidence="6 7" key="1">
    <citation type="journal article" date="2023" name="IMA Fungus">
        <title>Comparative genomic study of the Penicillium genus elucidates a diverse pangenome and 15 lateral gene transfer events.</title>
        <authorList>
            <person name="Petersen C."/>
            <person name="Sorensen T."/>
            <person name="Nielsen M.R."/>
            <person name="Sondergaard T.E."/>
            <person name="Sorensen J.L."/>
            <person name="Fitzpatrick D.A."/>
            <person name="Frisvad J.C."/>
            <person name="Nielsen K.L."/>
        </authorList>
    </citation>
    <scope>NUCLEOTIDE SEQUENCE [LARGE SCALE GENOMIC DNA]</scope>
    <source>
        <strain evidence="6 7">IBT 29057</strain>
    </source>
</reference>
<evidence type="ECO:0000256" key="5">
    <source>
        <dbReference type="RuleBase" id="RU004466"/>
    </source>
</evidence>
<dbReference type="SFLD" id="SFLDS00005">
    <property type="entry name" value="Isoprenoid_Synthase_Type_I"/>
    <property type="match status" value="1"/>
</dbReference>
<dbReference type="GO" id="GO:0043386">
    <property type="term" value="P:mycotoxin biosynthetic process"/>
    <property type="evidence" value="ECO:0007669"/>
    <property type="project" value="UniProtKB-ARBA"/>
</dbReference>
<dbReference type="Proteomes" id="UP001216150">
    <property type="component" value="Unassembled WGS sequence"/>
</dbReference>
<evidence type="ECO:0000313" key="6">
    <source>
        <dbReference type="EMBL" id="KAJ5578821.1"/>
    </source>
</evidence>
<dbReference type="GO" id="GO:0046165">
    <property type="term" value="P:alcohol biosynthetic process"/>
    <property type="evidence" value="ECO:0007669"/>
    <property type="project" value="UniProtKB-ARBA"/>
</dbReference>
<evidence type="ECO:0000256" key="3">
    <source>
        <dbReference type="ARBA" id="ARBA00022723"/>
    </source>
</evidence>
<evidence type="ECO:0000256" key="2">
    <source>
        <dbReference type="ARBA" id="ARBA00022679"/>
    </source>
</evidence>
<keyword evidence="7" id="KW-1185">Reference proteome</keyword>
<comment type="cofactor">
    <cofactor evidence="1">
        <name>Mg(2+)</name>
        <dbReference type="ChEBI" id="CHEBI:18420"/>
    </cofactor>
</comment>
<dbReference type="InterPro" id="IPR008949">
    <property type="entry name" value="Isoprenoid_synthase_dom_sf"/>
</dbReference>
<dbReference type="PROSITE" id="PS00723">
    <property type="entry name" value="POLYPRENYL_SYNTHASE_1"/>
    <property type="match status" value="1"/>
</dbReference>
<dbReference type="InterPro" id="IPR033749">
    <property type="entry name" value="Polyprenyl_synt_CS"/>
</dbReference>
<sequence>MAIRTERYKDTQRAEFKEIFPSVIEIILKQVHNKKLPLKVTRRFKECLQYNTDCGKLNRGISVPDTGRIILGRPLSEDEFKALSILDWLTELLQAFFLIHDDIMDASMTRRGQIYWYLQPHMGLMAVNDGVLLESSVFTVLKSEFRDHPAYLDMIEAFNEAAFNTQLDQLCDLMTAPDGKTDLRNFSMEKYATIVQYKTAYYSFYLPVALALYWLQLASPENLDQAHDILIPMGEYFQVQDDYLDLFGDPDITGKIGTDIRDNKCLWLIIQALLRATPEQRRILDESYGRKDNQCEMKVQKIFSEMDLQSVYRDFETNRIQKLERLINAVDETDGLRKDIFTAFLAKISRRSS</sequence>
<keyword evidence="4" id="KW-0460">Magnesium</keyword>
<dbReference type="CDD" id="cd00685">
    <property type="entry name" value="Trans_IPPS_HT"/>
    <property type="match status" value="1"/>
</dbReference>
<dbReference type="InterPro" id="IPR039702">
    <property type="entry name" value="FPS1-like"/>
</dbReference>
<dbReference type="PANTHER" id="PTHR11525">
    <property type="entry name" value="FARNESYL-PYROPHOSPHATE SYNTHETASE"/>
    <property type="match status" value="1"/>
</dbReference>
<protein>
    <submittedName>
        <fullName evidence="6">Farnesyl pyrophosphate synthase</fullName>
    </submittedName>
</protein>
<dbReference type="GO" id="GO:0046872">
    <property type="term" value="F:metal ion binding"/>
    <property type="evidence" value="ECO:0007669"/>
    <property type="project" value="UniProtKB-KW"/>
</dbReference>
<comment type="similarity">
    <text evidence="5">Belongs to the FPP/GGPP synthase family.</text>
</comment>
<dbReference type="GO" id="GO:0005737">
    <property type="term" value="C:cytoplasm"/>
    <property type="evidence" value="ECO:0007669"/>
    <property type="project" value="TreeGrafter"/>
</dbReference>
<keyword evidence="3" id="KW-0479">Metal-binding</keyword>
<dbReference type="GO" id="GO:0045337">
    <property type="term" value="P:farnesyl diphosphate biosynthetic process"/>
    <property type="evidence" value="ECO:0007669"/>
    <property type="project" value="TreeGrafter"/>
</dbReference>